<sequence length="69" mass="7667">MASFTLRPHDRSEFDSLIGGIASQFPGARIEAAHNDTWASYRVDVSCEDPRAAALRDWLNGHHADCPRT</sequence>
<evidence type="ECO:0000313" key="1">
    <source>
        <dbReference type="EMBL" id="AYV46306.1"/>
    </source>
</evidence>
<organism evidence="2 3">
    <name type="scientific">Caulobacter flavus</name>
    <dbReference type="NCBI Taxonomy" id="1679497"/>
    <lineage>
        <taxon>Bacteria</taxon>
        <taxon>Pseudomonadati</taxon>
        <taxon>Pseudomonadota</taxon>
        <taxon>Alphaproteobacteria</taxon>
        <taxon>Caulobacterales</taxon>
        <taxon>Caulobacteraceae</taxon>
        <taxon>Caulobacter</taxon>
    </lineage>
</organism>
<dbReference type="EMBL" id="CP026100">
    <property type="protein sequence ID" value="AYV46306.1"/>
    <property type="molecule type" value="Genomic_DNA"/>
</dbReference>
<dbReference type="RefSeq" id="WP_058348051.1">
    <property type="nucleotide sequence ID" value="NZ_CP026100.1"/>
</dbReference>
<dbReference type="KEGG" id="cfh:C1707_08580"/>
<dbReference type="OrthoDB" id="7190037at2"/>
<gene>
    <name evidence="1" type="ORF">C1707_08580</name>
    <name evidence="2" type="ORF">CFHF_18245</name>
</gene>
<accession>A0A2N5CQE0</accession>
<keyword evidence="4" id="KW-1185">Reference proteome</keyword>
<reference evidence="1 4" key="2">
    <citation type="submission" date="2018-01" db="EMBL/GenBank/DDBJ databases">
        <title>Complete genome sequence of Caulobacter flavus RHGG3.</title>
        <authorList>
            <person name="Yang E."/>
        </authorList>
    </citation>
    <scope>NUCLEOTIDE SEQUENCE [LARGE SCALE GENOMIC DNA]</scope>
    <source>
        <strain evidence="1 4">RHGG3</strain>
    </source>
</reference>
<evidence type="ECO:0000313" key="4">
    <source>
        <dbReference type="Proteomes" id="UP000281192"/>
    </source>
</evidence>
<name>A0A2N5CQE0_9CAUL</name>
<proteinExistence type="predicted"/>
<dbReference type="Proteomes" id="UP000281192">
    <property type="component" value="Chromosome"/>
</dbReference>
<dbReference type="AlphaFoldDB" id="A0A2N5CQE0"/>
<dbReference type="Proteomes" id="UP000234483">
    <property type="component" value="Unassembled WGS sequence"/>
</dbReference>
<protein>
    <submittedName>
        <fullName evidence="2">Uncharacterized protein</fullName>
    </submittedName>
</protein>
<evidence type="ECO:0000313" key="3">
    <source>
        <dbReference type="Proteomes" id="UP000234483"/>
    </source>
</evidence>
<evidence type="ECO:0000313" key="2">
    <source>
        <dbReference type="EMBL" id="PLR10026.1"/>
    </source>
</evidence>
<reference evidence="2 3" key="1">
    <citation type="submission" date="2017-12" db="EMBL/GenBank/DDBJ databases">
        <title>The genome sequence of Caulobacter flavus CGMCC1 15093.</title>
        <authorList>
            <person name="Gao J."/>
            <person name="Mao X."/>
            <person name="Sun J."/>
        </authorList>
    </citation>
    <scope>NUCLEOTIDE SEQUENCE [LARGE SCALE GENOMIC DNA]</scope>
    <source>
        <strain evidence="2 3">CGMCC1 15093</strain>
    </source>
</reference>
<dbReference type="EMBL" id="PJRQ01000039">
    <property type="protein sequence ID" value="PLR10026.1"/>
    <property type="molecule type" value="Genomic_DNA"/>
</dbReference>